<dbReference type="SUPFAM" id="SSF46548">
    <property type="entry name" value="alpha-helical ferredoxin"/>
    <property type="match status" value="1"/>
</dbReference>
<dbReference type="PATRIC" id="fig|29290.4.peg.762"/>
<keyword evidence="2 8" id="KW-0004">4Fe-4S</keyword>
<feature type="binding site" evidence="8">
    <location>
        <position position="368"/>
    </location>
    <ligand>
        <name>[4Fe-4S] cluster</name>
        <dbReference type="ChEBI" id="CHEBI:49883"/>
        <label>1</label>
    </ligand>
</feature>
<dbReference type="InterPro" id="IPR037225">
    <property type="entry name" value="Nuo51_FMN-bd_sf"/>
</dbReference>
<dbReference type="InterPro" id="IPR010208">
    <property type="entry name" value="Ion_transpt_RnfC/RsxC"/>
</dbReference>
<keyword evidence="11" id="KW-1185">Reference proteome</keyword>
<keyword evidence="1 8" id="KW-0813">Transport</keyword>
<accession>A0A0F3GZC4</accession>
<evidence type="ECO:0000313" key="10">
    <source>
        <dbReference type="EMBL" id="KJU87240.1"/>
    </source>
</evidence>
<evidence type="ECO:0000256" key="8">
    <source>
        <dbReference type="HAMAP-Rule" id="MF_00461"/>
    </source>
</evidence>
<feature type="domain" description="4Fe-4S ferredoxin-type" evidence="9">
    <location>
        <begin position="357"/>
        <end position="388"/>
    </location>
</feature>
<dbReference type="InterPro" id="IPR019554">
    <property type="entry name" value="Soluble_ligand-bd"/>
</dbReference>
<comment type="cofactor">
    <cofactor evidence="8">
        <name>[4Fe-4S] cluster</name>
        <dbReference type="ChEBI" id="CHEBI:49883"/>
    </cofactor>
    <text evidence="8">Binds 2 [4Fe-4S] clusters per subunit.</text>
</comment>
<comment type="function">
    <text evidence="8">Part of a membrane-bound complex that couples electron transfer with translocation of ions across the membrane.</text>
</comment>
<dbReference type="PANTHER" id="PTHR43034">
    <property type="entry name" value="ION-TRANSLOCATING OXIDOREDUCTASE COMPLEX SUBUNIT C"/>
    <property type="match status" value="1"/>
</dbReference>
<evidence type="ECO:0000256" key="4">
    <source>
        <dbReference type="ARBA" id="ARBA00022737"/>
    </source>
</evidence>
<proteinExistence type="inferred from homology"/>
<dbReference type="SUPFAM" id="SSF142019">
    <property type="entry name" value="Nqo1 FMN-binding domain-like"/>
    <property type="match status" value="1"/>
</dbReference>
<name>A0A0F3GZC4_9BACT</name>
<dbReference type="NCBIfam" id="TIGR01945">
    <property type="entry name" value="rnfC"/>
    <property type="match status" value="1"/>
</dbReference>
<dbReference type="GO" id="GO:0046872">
    <property type="term" value="F:metal ion binding"/>
    <property type="evidence" value="ECO:0007669"/>
    <property type="project" value="UniProtKB-KW"/>
</dbReference>
<evidence type="ECO:0000256" key="2">
    <source>
        <dbReference type="ARBA" id="ARBA00022485"/>
    </source>
</evidence>
<dbReference type="InterPro" id="IPR017896">
    <property type="entry name" value="4Fe4S_Fe-S-bd"/>
</dbReference>
<dbReference type="GO" id="GO:0022900">
    <property type="term" value="P:electron transport chain"/>
    <property type="evidence" value="ECO:0007669"/>
    <property type="project" value="UniProtKB-UniRule"/>
</dbReference>
<keyword evidence="7 8" id="KW-0411">Iron-sulfur</keyword>
<dbReference type="InterPro" id="IPR017900">
    <property type="entry name" value="4Fe4S_Fe_S_CS"/>
</dbReference>
<keyword evidence="4 8" id="KW-0677">Repeat</keyword>
<evidence type="ECO:0000256" key="1">
    <source>
        <dbReference type="ARBA" id="ARBA00022448"/>
    </source>
</evidence>
<dbReference type="AlphaFoldDB" id="A0A0F3GZC4"/>
<comment type="caution">
    <text evidence="10">The sequence shown here is derived from an EMBL/GenBank/DDBJ whole genome shotgun (WGS) entry which is preliminary data.</text>
</comment>
<comment type="similarity">
    <text evidence="8">Belongs to the 4Fe4S bacterial-type ferredoxin family. RnfC subfamily.</text>
</comment>
<feature type="binding site" evidence="8">
    <location>
        <position position="417"/>
    </location>
    <ligand>
        <name>[4Fe-4S] cluster</name>
        <dbReference type="ChEBI" id="CHEBI:49883"/>
        <label>1</label>
    </ligand>
</feature>
<dbReference type="InterPro" id="IPR011538">
    <property type="entry name" value="Nuo51_FMN-bd"/>
</dbReference>
<evidence type="ECO:0000256" key="6">
    <source>
        <dbReference type="ARBA" id="ARBA00023004"/>
    </source>
</evidence>
<dbReference type="Pfam" id="PF13375">
    <property type="entry name" value="RnfC_N"/>
    <property type="match status" value="1"/>
</dbReference>
<sequence>MGLTTFELGGIHPPDHKELASGSPIEICKGPVKAVIPLSQHIGAPCKSLVEVGQALQIGQQIGNPEGFVSAPVHSSVAGKVSAIGSCTVATGRVIPAIIVDNDKSEQWTPLEDDPGYLEKPPETLMKRIKAAGIVGMGGATFPTHVKLSPPKEKTIDAVIINGAECEPYLTSDHRVMVERPGDVVNGLKILMRVLGVNTGHIGIENNKPDAIAAITEAAADHNEIQVWTLEVKYPQGAEKMLIKAILGRDVPAGGLPMDVGAVVQNVGTALAIYEACRSGKPLIERVVSVTGNGIRTPKNLMVRIGTPISQLIAECGGLKDGTAKIISGGPMMGFAAFSVDVPVMKGTSGIVAMLMEETSYGDKYGNCIRCGRCVDACPMGLMPLMFSLFSEKGHFEDAKDYNLFDCFECGCCTYVCPAKRPIVQQIRFAKTQVKPG</sequence>
<dbReference type="EC" id="7.-.-.-" evidence="8"/>
<dbReference type="EMBL" id="LACI01000256">
    <property type="protein sequence ID" value="KJU87240.1"/>
    <property type="molecule type" value="Genomic_DNA"/>
</dbReference>
<gene>
    <name evidence="8" type="primary">rnfC</name>
    <name evidence="10" type="ORF">MBAV_000574</name>
</gene>
<keyword evidence="5 8" id="KW-0249">Electron transport</keyword>
<evidence type="ECO:0000256" key="7">
    <source>
        <dbReference type="ARBA" id="ARBA00023014"/>
    </source>
</evidence>
<dbReference type="Pfam" id="PF12838">
    <property type="entry name" value="Fer4_7"/>
    <property type="match status" value="1"/>
</dbReference>
<evidence type="ECO:0000313" key="11">
    <source>
        <dbReference type="Proteomes" id="UP000033423"/>
    </source>
</evidence>
<feature type="binding site" evidence="8">
    <location>
        <position position="371"/>
    </location>
    <ligand>
        <name>[4Fe-4S] cluster</name>
        <dbReference type="ChEBI" id="CHEBI:49883"/>
        <label>1</label>
    </ligand>
</feature>
<dbReference type="GO" id="GO:0051539">
    <property type="term" value="F:4 iron, 4 sulfur cluster binding"/>
    <property type="evidence" value="ECO:0007669"/>
    <property type="project" value="UniProtKB-KW"/>
</dbReference>
<feature type="binding site" evidence="8">
    <location>
        <position position="378"/>
    </location>
    <ligand>
        <name>[4Fe-4S] cluster</name>
        <dbReference type="ChEBI" id="CHEBI:49883"/>
        <label>2</label>
    </ligand>
</feature>
<evidence type="ECO:0000259" key="9">
    <source>
        <dbReference type="PROSITE" id="PS51379"/>
    </source>
</evidence>
<keyword evidence="3 8" id="KW-0479">Metal-binding</keyword>
<dbReference type="GO" id="GO:0005886">
    <property type="term" value="C:plasma membrane"/>
    <property type="evidence" value="ECO:0007669"/>
    <property type="project" value="UniProtKB-SubCell"/>
</dbReference>
<dbReference type="Pfam" id="PF10531">
    <property type="entry name" value="SLBB"/>
    <property type="match status" value="1"/>
</dbReference>
<feature type="binding site" evidence="8">
    <location>
        <position position="407"/>
    </location>
    <ligand>
        <name>[4Fe-4S] cluster</name>
        <dbReference type="ChEBI" id="CHEBI:49883"/>
        <label>2</label>
    </ligand>
</feature>
<dbReference type="Gene3D" id="3.40.50.11540">
    <property type="entry name" value="NADH-ubiquinone oxidoreductase 51kDa subunit"/>
    <property type="match status" value="1"/>
</dbReference>
<comment type="subcellular location">
    <subcellularLocation>
        <location evidence="8">Cell membrane</location>
        <topology evidence="8">Peripheral membrane protein</topology>
    </subcellularLocation>
</comment>
<feature type="binding site" evidence="8">
    <location>
        <position position="410"/>
    </location>
    <ligand>
        <name>[4Fe-4S] cluster</name>
        <dbReference type="ChEBI" id="CHEBI:49883"/>
        <label>2</label>
    </ligand>
</feature>
<feature type="binding site" evidence="8">
    <location>
        <position position="374"/>
    </location>
    <ligand>
        <name>[4Fe-4S] cluster</name>
        <dbReference type="ChEBI" id="CHEBI:49883"/>
        <label>1</label>
    </ligand>
</feature>
<dbReference type="Gene3D" id="3.30.70.20">
    <property type="match status" value="1"/>
</dbReference>
<dbReference type="PANTHER" id="PTHR43034:SF2">
    <property type="entry name" value="ION-TRANSLOCATING OXIDOREDUCTASE COMPLEX SUBUNIT C"/>
    <property type="match status" value="1"/>
</dbReference>
<dbReference type="PROSITE" id="PS51379">
    <property type="entry name" value="4FE4S_FER_2"/>
    <property type="match status" value="1"/>
</dbReference>
<keyword evidence="8" id="KW-0472">Membrane</keyword>
<dbReference type="NCBIfam" id="NF003454">
    <property type="entry name" value="PRK05035.1"/>
    <property type="match status" value="1"/>
</dbReference>
<dbReference type="InterPro" id="IPR026902">
    <property type="entry name" value="RnfC_N"/>
</dbReference>
<keyword evidence="8" id="KW-1278">Translocase</keyword>
<dbReference type="Proteomes" id="UP000033423">
    <property type="component" value="Unassembled WGS sequence"/>
</dbReference>
<dbReference type="GO" id="GO:0009055">
    <property type="term" value="F:electron transfer activity"/>
    <property type="evidence" value="ECO:0007669"/>
    <property type="project" value="InterPro"/>
</dbReference>
<keyword evidence="8" id="KW-1003">Cell membrane</keyword>
<reference evidence="10 11" key="1">
    <citation type="submission" date="2015-02" db="EMBL/GenBank/DDBJ databases">
        <title>Single-cell genomics of uncultivated deep-branching MTB reveals a conserved set of magnetosome genes.</title>
        <authorList>
            <person name="Kolinko S."/>
            <person name="Richter M."/>
            <person name="Glockner F.O."/>
            <person name="Brachmann A."/>
            <person name="Schuler D."/>
        </authorList>
    </citation>
    <scope>NUCLEOTIDE SEQUENCE [LARGE SCALE GENOMIC DNA]</scope>
    <source>
        <strain evidence="10">TM-1</strain>
    </source>
</reference>
<feature type="binding site" evidence="8">
    <location>
        <position position="413"/>
    </location>
    <ligand>
        <name>[4Fe-4S] cluster</name>
        <dbReference type="ChEBI" id="CHEBI:49883"/>
        <label>2</label>
    </ligand>
</feature>
<evidence type="ECO:0000256" key="5">
    <source>
        <dbReference type="ARBA" id="ARBA00022982"/>
    </source>
</evidence>
<evidence type="ECO:0000256" key="3">
    <source>
        <dbReference type="ARBA" id="ARBA00022723"/>
    </source>
</evidence>
<dbReference type="Pfam" id="PF01512">
    <property type="entry name" value="Complex1_51K"/>
    <property type="match status" value="1"/>
</dbReference>
<protein>
    <recommendedName>
        <fullName evidence="8">Ion-translocating oxidoreductase complex subunit C</fullName>
        <ecNumber evidence="8">7.-.-.-</ecNumber>
    </recommendedName>
    <alternativeName>
        <fullName evidence="8">Rnf electron transport complex subunit C</fullName>
    </alternativeName>
</protein>
<dbReference type="HAMAP" id="MF_00461">
    <property type="entry name" value="RsxC_RnfC"/>
    <property type="match status" value="1"/>
</dbReference>
<organism evidence="10 11">
    <name type="scientific">Candidatus Magnetobacterium bavaricum</name>
    <dbReference type="NCBI Taxonomy" id="29290"/>
    <lineage>
        <taxon>Bacteria</taxon>
        <taxon>Pseudomonadati</taxon>
        <taxon>Nitrospirota</taxon>
        <taxon>Thermodesulfovibrionia</taxon>
        <taxon>Thermodesulfovibrionales</taxon>
        <taxon>Candidatus Magnetobacteriaceae</taxon>
        <taxon>Candidatus Magnetobacterium</taxon>
    </lineage>
</organism>
<comment type="subunit">
    <text evidence="8">The complex is composed of six subunits: RnfA, RnfB, RnfC, RnfD, RnfE and RnfG.</text>
</comment>
<keyword evidence="6 8" id="KW-0408">Iron</keyword>
<dbReference type="PROSITE" id="PS00198">
    <property type="entry name" value="4FE4S_FER_1"/>
    <property type="match status" value="2"/>
</dbReference>